<dbReference type="RefSeq" id="WP_306986903.1">
    <property type="nucleotide sequence ID" value="NZ_JAUSZV010000006.1"/>
</dbReference>
<keyword evidence="2" id="KW-0032">Aminotransferase</keyword>
<dbReference type="Proteomes" id="UP001234216">
    <property type="component" value="Unassembled WGS sequence"/>
</dbReference>
<accession>A0AAW8FTM3</accession>
<dbReference type="AlphaFoldDB" id="A0AAW8FTM3"/>
<gene>
    <name evidence="2" type="ORF">QFZ22_009559</name>
</gene>
<proteinExistence type="inferred from homology"/>
<keyword evidence="2" id="KW-0808">Transferase</keyword>
<dbReference type="GO" id="GO:0008483">
    <property type="term" value="F:transaminase activity"/>
    <property type="evidence" value="ECO:0007669"/>
    <property type="project" value="UniProtKB-KW"/>
</dbReference>
<reference evidence="2" key="1">
    <citation type="submission" date="2023-07" db="EMBL/GenBank/DDBJ databases">
        <title>Comparative genomics of wheat-associated soil bacteria to identify genetic determinants of phenazine resistance.</title>
        <authorList>
            <person name="Mouncey N."/>
        </authorList>
    </citation>
    <scope>NUCLEOTIDE SEQUENCE</scope>
    <source>
        <strain evidence="2">V4I22</strain>
    </source>
</reference>
<evidence type="ECO:0000313" key="3">
    <source>
        <dbReference type="Proteomes" id="UP001234216"/>
    </source>
</evidence>
<evidence type="ECO:0000256" key="1">
    <source>
        <dbReference type="ARBA" id="ARBA00009320"/>
    </source>
</evidence>
<dbReference type="Pfam" id="PF01063">
    <property type="entry name" value="Aminotran_4"/>
    <property type="match status" value="1"/>
</dbReference>
<keyword evidence="2" id="KW-0456">Lyase</keyword>
<dbReference type="SUPFAM" id="SSF56752">
    <property type="entry name" value="D-aminoacid aminotransferase-like PLP-dependent enzymes"/>
    <property type="match status" value="1"/>
</dbReference>
<dbReference type="EMBL" id="JAUSZV010000006">
    <property type="protein sequence ID" value="MDQ0913487.1"/>
    <property type="molecule type" value="Genomic_DNA"/>
</dbReference>
<dbReference type="GO" id="GO:0005829">
    <property type="term" value="C:cytosol"/>
    <property type="evidence" value="ECO:0007669"/>
    <property type="project" value="TreeGrafter"/>
</dbReference>
<dbReference type="Gene3D" id="3.20.10.10">
    <property type="entry name" value="D-amino Acid Aminotransferase, subunit A, domain 2"/>
    <property type="match status" value="1"/>
</dbReference>
<protein>
    <submittedName>
        <fullName evidence="2">Branched-subunit amino acid aminotransferase/4-amino-4-deoxychorismate lyase</fullName>
    </submittedName>
</protein>
<dbReference type="GO" id="GO:0008696">
    <property type="term" value="F:4-amino-4-deoxychorismate lyase activity"/>
    <property type="evidence" value="ECO:0007669"/>
    <property type="project" value="TreeGrafter"/>
</dbReference>
<comment type="caution">
    <text evidence="2">The sequence shown here is derived from an EMBL/GenBank/DDBJ whole genome shotgun (WGS) entry which is preliminary data.</text>
</comment>
<dbReference type="InterPro" id="IPR043132">
    <property type="entry name" value="BCAT-like_C"/>
</dbReference>
<dbReference type="NCBIfam" id="NF006734">
    <property type="entry name" value="PRK09266.1"/>
    <property type="match status" value="1"/>
</dbReference>
<comment type="similarity">
    <text evidence="1">Belongs to the class-IV pyridoxal-phosphate-dependent aminotransferase family.</text>
</comment>
<dbReference type="InterPro" id="IPR001544">
    <property type="entry name" value="Aminotrans_IV"/>
</dbReference>
<organism evidence="2 3">
    <name type="scientific">Streptomyces canus</name>
    <dbReference type="NCBI Taxonomy" id="58343"/>
    <lineage>
        <taxon>Bacteria</taxon>
        <taxon>Bacillati</taxon>
        <taxon>Actinomycetota</taxon>
        <taxon>Actinomycetes</taxon>
        <taxon>Kitasatosporales</taxon>
        <taxon>Streptomycetaceae</taxon>
        <taxon>Streptomyces</taxon>
        <taxon>Streptomyces aurantiacus group</taxon>
    </lineage>
</organism>
<dbReference type="PANTHER" id="PTHR42743">
    <property type="entry name" value="AMINO-ACID AMINOTRANSFERASE"/>
    <property type="match status" value="1"/>
</dbReference>
<evidence type="ECO:0000313" key="2">
    <source>
        <dbReference type="EMBL" id="MDQ0913487.1"/>
    </source>
</evidence>
<name>A0AAW8FTM3_9ACTN</name>
<sequence length="288" mass="31420">MPKVVAAGLGTREGGGVIDRVEVNGAEADNEDLKVLARANYSHFSSMQVRDRAVRGLDLHLKRLDDSTRELFGTGLDADRVCSVVRHALHASPDAVTLRVTVFSRHQDAVLRGEDVEPDLAVTTSAPITARTSPVRLRTVEYERDLPHVKHAGTFGLSLRRRRAVLAGYDDMLFTDRNGRISEASISNIGFFDGERVIWPEAAVLPGITMQLLQRGLAAKGIPSDRREIHLRDLGVWASDALALAAFLSNSISPAVPVAGIDEAALTVDPDVRDLLVNCYETNPWQTV</sequence>
<dbReference type="GO" id="GO:0008153">
    <property type="term" value="P:4-aminobenzoate biosynthetic process"/>
    <property type="evidence" value="ECO:0007669"/>
    <property type="project" value="TreeGrafter"/>
</dbReference>
<dbReference type="InterPro" id="IPR050571">
    <property type="entry name" value="Class-IV_PLP-Dep_Aminotrnsfr"/>
</dbReference>
<dbReference type="PANTHER" id="PTHR42743:SF2">
    <property type="entry name" value="AMINODEOXYCHORISMATE LYASE"/>
    <property type="match status" value="1"/>
</dbReference>
<dbReference type="InterPro" id="IPR036038">
    <property type="entry name" value="Aminotransferase-like"/>
</dbReference>